<keyword evidence="3" id="KW-0808">Transferase</keyword>
<evidence type="ECO:0000313" key="4">
    <source>
        <dbReference type="Proteomes" id="UP000265703"/>
    </source>
</evidence>
<accession>A0A397SBR8</accession>
<sequence>MGKSQSKDKRNNKGTRQRSQSTNECIREYISKRKYHESYVFPFDDDEVDRLIIQHYIFQYIWDCNFSSPVDNLLKGGAKVLDVGCGPGVWTLEMADKYRNSSFTGIDIVANFPQTIKPENTTFVTGNLKKLPFEDNTFDFVYMRLMMFALTMEEWPGAITELIRVCKPNGWIEIMERDLLWYNETETVRRWRSKIVDELREKNGIELIITPHIPGLLRKYDQLSNINSDEREAKIAWGGKIYVDYGKIIKWGARNLSNAVSEIRFSEGQYESLINIAIEELAKSKGYDKSHRFWAQKKA</sequence>
<dbReference type="Pfam" id="PF13649">
    <property type="entry name" value="Methyltransf_25"/>
    <property type="match status" value="1"/>
</dbReference>
<feature type="domain" description="Methyltransferase" evidence="2">
    <location>
        <begin position="80"/>
        <end position="170"/>
    </location>
</feature>
<dbReference type="InterPro" id="IPR041698">
    <property type="entry name" value="Methyltransf_25"/>
</dbReference>
<dbReference type="STRING" id="658196.A0A397SBR8"/>
<proteinExistence type="predicted"/>
<comment type="caution">
    <text evidence="3">The sequence shown here is derived from an EMBL/GenBank/DDBJ whole genome shotgun (WGS) entry which is preliminary data.</text>
</comment>
<dbReference type="GO" id="GO:0008168">
    <property type="term" value="F:methyltransferase activity"/>
    <property type="evidence" value="ECO:0007669"/>
    <property type="project" value="UniProtKB-KW"/>
</dbReference>
<dbReference type="Gene3D" id="3.40.50.150">
    <property type="entry name" value="Vaccinia Virus protein VP39"/>
    <property type="match status" value="1"/>
</dbReference>
<keyword evidence="3" id="KW-0489">Methyltransferase</keyword>
<dbReference type="InterPro" id="IPR029063">
    <property type="entry name" value="SAM-dependent_MTases_sf"/>
</dbReference>
<evidence type="ECO:0000259" key="2">
    <source>
        <dbReference type="Pfam" id="PF13649"/>
    </source>
</evidence>
<organism evidence="3 4">
    <name type="scientific">Glomus cerebriforme</name>
    <dbReference type="NCBI Taxonomy" id="658196"/>
    <lineage>
        <taxon>Eukaryota</taxon>
        <taxon>Fungi</taxon>
        <taxon>Fungi incertae sedis</taxon>
        <taxon>Mucoromycota</taxon>
        <taxon>Glomeromycotina</taxon>
        <taxon>Glomeromycetes</taxon>
        <taxon>Glomerales</taxon>
        <taxon>Glomeraceae</taxon>
        <taxon>Glomus</taxon>
    </lineage>
</organism>
<dbReference type="AlphaFoldDB" id="A0A397SBR8"/>
<dbReference type="SUPFAM" id="SSF53335">
    <property type="entry name" value="S-adenosyl-L-methionine-dependent methyltransferases"/>
    <property type="match status" value="1"/>
</dbReference>
<dbReference type="Proteomes" id="UP000265703">
    <property type="component" value="Unassembled WGS sequence"/>
</dbReference>
<gene>
    <name evidence="3" type="ORF">C1645_810041</name>
</gene>
<name>A0A397SBR8_9GLOM</name>
<keyword evidence="4" id="KW-1185">Reference proteome</keyword>
<evidence type="ECO:0000256" key="1">
    <source>
        <dbReference type="SAM" id="MobiDB-lite"/>
    </source>
</evidence>
<dbReference type="GO" id="GO:0032259">
    <property type="term" value="P:methylation"/>
    <property type="evidence" value="ECO:0007669"/>
    <property type="project" value="UniProtKB-KW"/>
</dbReference>
<dbReference type="OrthoDB" id="2013972at2759"/>
<feature type="region of interest" description="Disordered" evidence="1">
    <location>
        <begin position="1"/>
        <end position="22"/>
    </location>
</feature>
<protein>
    <submittedName>
        <fullName evidence="3">S-adenosyl-L-methionine-dependent methyltransferase</fullName>
    </submittedName>
</protein>
<evidence type="ECO:0000313" key="3">
    <source>
        <dbReference type="EMBL" id="RIA81457.1"/>
    </source>
</evidence>
<dbReference type="CDD" id="cd02440">
    <property type="entry name" value="AdoMet_MTases"/>
    <property type="match status" value="1"/>
</dbReference>
<reference evidence="3 4" key="1">
    <citation type="submission" date="2018-06" db="EMBL/GenBank/DDBJ databases">
        <title>Comparative genomics reveals the genomic features of Rhizophagus irregularis, R. cerebriforme, R. diaphanum and Gigaspora rosea, and their symbiotic lifestyle signature.</title>
        <authorList>
            <person name="Morin E."/>
            <person name="San Clemente H."/>
            <person name="Chen E.C.H."/>
            <person name="De La Providencia I."/>
            <person name="Hainaut M."/>
            <person name="Kuo A."/>
            <person name="Kohler A."/>
            <person name="Murat C."/>
            <person name="Tang N."/>
            <person name="Roy S."/>
            <person name="Loubradou J."/>
            <person name="Henrissat B."/>
            <person name="Grigoriev I.V."/>
            <person name="Corradi N."/>
            <person name="Roux C."/>
            <person name="Martin F.M."/>
        </authorList>
    </citation>
    <scope>NUCLEOTIDE SEQUENCE [LARGE SCALE GENOMIC DNA]</scope>
    <source>
        <strain evidence="3 4">DAOM 227022</strain>
    </source>
</reference>
<feature type="compositionally biased region" description="Basic and acidic residues" evidence="1">
    <location>
        <begin position="1"/>
        <end position="11"/>
    </location>
</feature>
<dbReference type="EMBL" id="QKYT01000793">
    <property type="protein sequence ID" value="RIA81457.1"/>
    <property type="molecule type" value="Genomic_DNA"/>
</dbReference>
<dbReference type="PANTHER" id="PTHR43591">
    <property type="entry name" value="METHYLTRANSFERASE"/>
    <property type="match status" value="1"/>
</dbReference>
<dbReference type="PANTHER" id="PTHR43591:SF24">
    <property type="entry name" value="2-METHOXY-6-POLYPRENYL-1,4-BENZOQUINOL METHYLASE, MITOCHONDRIAL"/>
    <property type="match status" value="1"/>
</dbReference>